<feature type="compositionally biased region" description="Basic residues" evidence="1">
    <location>
        <begin position="113"/>
        <end position="122"/>
    </location>
</feature>
<feature type="compositionally biased region" description="Polar residues" evidence="1">
    <location>
        <begin position="62"/>
        <end position="71"/>
    </location>
</feature>
<evidence type="ECO:0000313" key="5">
    <source>
        <dbReference type="Proteomes" id="UP000663832"/>
    </source>
</evidence>
<evidence type="ECO:0000313" key="3">
    <source>
        <dbReference type="EMBL" id="CAF1366732.1"/>
    </source>
</evidence>
<evidence type="ECO:0000256" key="1">
    <source>
        <dbReference type="SAM" id="MobiDB-lite"/>
    </source>
</evidence>
<dbReference type="OrthoDB" id="10058090at2759"/>
<dbReference type="EMBL" id="CAJNOI010000956">
    <property type="protein sequence ID" value="CAF1366732.1"/>
    <property type="molecule type" value="Genomic_DNA"/>
</dbReference>
<proteinExistence type="predicted"/>
<dbReference type="EMBL" id="CAJNOM010001305">
    <property type="protein sequence ID" value="CAF1602467.1"/>
    <property type="molecule type" value="Genomic_DNA"/>
</dbReference>
<evidence type="ECO:0000256" key="2">
    <source>
        <dbReference type="SAM" id="SignalP"/>
    </source>
</evidence>
<dbReference type="AlphaFoldDB" id="A0A815ICK2"/>
<comment type="caution">
    <text evidence="3">The sequence shown here is derived from an EMBL/GenBank/DDBJ whole genome shotgun (WGS) entry which is preliminary data.</text>
</comment>
<evidence type="ECO:0000313" key="6">
    <source>
        <dbReference type="Proteomes" id="UP000663877"/>
    </source>
</evidence>
<feature type="compositionally biased region" description="Polar residues" evidence="1">
    <location>
        <begin position="146"/>
        <end position="166"/>
    </location>
</feature>
<feature type="compositionally biased region" description="Basic residues" evidence="1">
    <location>
        <begin position="75"/>
        <end position="96"/>
    </location>
</feature>
<reference evidence="3" key="1">
    <citation type="submission" date="2021-02" db="EMBL/GenBank/DDBJ databases">
        <authorList>
            <person name="Nowell W R."/>
        </authorList>
    </citation>
    <scope>NUCLEOTIDE SEQUENCE</scope>
</reference>
<dbReference type="Proteomes" id="UP000663832">
    <property type="component" value="Unassembled WGS sequence"/>
</dbReference>
<feature type="signal peptide" evidence="2">
    <location>
        <begin position="1"/>
        <end position="28"/>
    </location>
</feature>
<keyword evidence="2" id="KW-0732">Signal</keyword>
<sequence>MLGGFFKVTLSLHVLILFVTLLWQVATANTSSNLEIDNSLAKSNEEISHLLANNNEQKSVNLVNPSLNNPAASHKSLHNKKRIHSRSRRRYRKKLHPNTELPNSSNGIQSEGRHKKKSRLSKQIRSIVDNRLKRFRMLNPEEFQEMLSSMSQQQPDEQRTGYNPMNTLDGIQLESKFNYYYD</sequence>
<name>A0A815ICK2_9BILA</name>
<gene>
    <name evidence="3" type="ORF">BJG266_LOCUS35804</name>
    <name evidence="4" type="ORF">QVE165_LOCUS52835</name>
</gene>
<accession>A0A815ICK2</accession>
<feature type="region of interest" description="Disordered" evidence="1">
    <location>
        <begin position="146"/>
        <end position="167"/>
    </location>
</feature>
<feature type="chain" id="PRO_5035687004" evidence="2">
    <location>
        <begin position="29"/>
        <end position="182"/>
    </location>
</feature>
<protein>
    <submittedName>
        <fullName evidence="3">Uncharacterized protein</fullName>
    </submittedName>
</protein>
<feature type="region of interest" description="Disordered" evidence="1">
    <location>
        <begin position="62"/>
        <end position="124"/>
    </location>
</feature>
<evidence type="ECO:0000313" key="4">
    <source>
        <dbReference type="EMBL" id="CAF1602467.1"/>
    </source>
</evidence>
<organism evidence="3 6">
    <name type="scientific">Adineta steineri</name>
    <dbReference type="NCBI Taxonomy" id="433720"/>
    <lineage>
        <taxon>Eukaryota</taxon>
        <taxon>Metazoa</taxon>
        <taxon>Spiralia</taxon>
        <taxon>Gnathifera</taxon>
        <taxon>Rotifera</taxon>
        <taxon>Eurotatoria</taxon>
        <taxon>Bdelloidea</taxon>
        <taxon>Adinetida</taxon>
        <taxon>Adinetidae</taxon>
        <taxon>Adineta</taxon>
    </lineage>
</organism>
<dbReference type="Proteomes" id="UP000663877">
    <property type="component" value="Unassembled WGS sequence"/>
</dbReference>
<keyword evidence="5" id="KW-1185">Reference proteome</keyword>
<feature type="compositionally biased region" description="Polar residues" evidence="1">
    <location>
        <begin position="100"/>
        <end position="109"/>
    </location>
</feature>